<dbReference type="AlphaFoldDB" id="A0A9Q5I3R8"/>
<proteinExistence type="predicted"/>
<dbReference type="PANTHER" id="PTHR43668:SF5">
    <property type="entry name" value="AMIDOHYDROLASE 3 DOMAIN-CONTAINING PROTEIN"/>
    <property type="match status" value="1"/>
</dbReference>
<dbReference type="InterPro" id="IPR011059">
    <property type="entry name" value="Metal-dep_hydrolase_composite"/>
</dbReference>
<feature type="transmembrane region" description="Helical" evidence="1">
    <location>
        <begin position="33"/>
        <end position="52"/>
    </location>
</feature>
<reference evidence="3" key="1">
    <citation type="submission" date="2016-06" db="EMBL/GenBank/DDBJ databases">
        <title>Draft Genome sequence of the fungus Inonotus baumii.</title>
        <authorList>
            <person name="Zhu H."/>
            <person name="Lin W."/>
        </authorList>
    </citation>
    <scope>NUCLEOTIDE SEQUENCE</scope>
    <source>
        <strain evidence="3">821</strain>
    </source>
</reference>
<keyword evidence="1" id="KW-0472">Membrane</keyword>
<keyword evidence="4" id="KW-1185">Reference proteome</keyword>
<dbReference type="GO" id="GO:0006145">
    <property type="term" value="P:purine nucleobase catabolic process"/>
    <property type="evidence" value="ECO:0007669"/>
    <property type="project" value="TreeGrafter"/>
</dbReference>
<evidence type="ECO:0000256" key="1">
    <source>
        <dbReference type="SAM" id="Phobius"/>
    </source>
</evidence>
<gene>
    <name evidence="3" type="ORF">A7U60_g1589</name>
</gene>
<dbReference type="InterPro" id="IPR006680">
    <property type="entry name" value="Amidohydro-rel"/>
</dbReference>
<evidence type="ECO:0000313" key="3">
    <source>
        <dbReference type="EMBL" id="OCB91181.1"/>
    </source>
</evidence>
<dbReference type="InterPro" id="IPR050138">
    <property type="entry name" value="DHOase/Allantoinase_Hydrolase"/>
</dbReference>
<sequence>MSMTTKVGADVERTGTSNDIWMVRRSTRRHRPWPLFFIGVLAILTLGTYVHLTHSGTRRVVKIPKDEEVIKARCENLKSIPDPPPEFRSRSSSDRFVPGTRATLIKNATVWTGNNAGKEVVKGDILIDQGLIKVFGDKVDLKSESLNELSVDIIDTEGGWITPGIVDLHSHLGVMSVPKLSGAGDGNSRKGIAQPWLRSIDGLNTRDDAYKLSIAGGLTTALVLPGSANDIGGQAFVIKLRPTKERSPTSMVVEPPFTLNSTDQIDLHACGENPRRVYGNSRMDNIWAFREIYDKARQIKESQDAFCTRALEDDWEGLGAFPEELQYEALVDVLRGRVKVQVHCYETVDLDDIVRLTNEFKFSIAAFHHAHETYLVPDLLKKAYGDTPASAIFATNARYKRESYRGSEFAPRILADNGLPVVMKSDHPVLNSRYLLYEAQQAHYYGLPDNLALASVTSVPAEMMGMDHRIGFIRTGYDADLVLWDSHPLALGATPRQVFIDGIPQFDSAYEPPTLKPEAFQNLPETPDFDKEAEDAVKYEGLQPLEPEKSVVGTVIFANVSSLTTRASGGIVVNVFEASSDAESGILVTRAGKVVCAGMQEACSRFLSESDAVIVDLKGGAIAPGLVSFGSNLGLEEIQGEVSTKDGVAPNPLDKDVPSILGEGPLIRAADGLQFATRHAYLGYRAGVTLGVSSPSHNGFLSGLSVAFGLGSAHKLEAGALVQDVAAVHVSIGHAVASGSVSTQIAALRRLLLDPPSGDAEKWFEEVAVGQRTLVVHAESADVIATLLQLKKEVEDSTGEIIQLTIAGGSEAHLLAAELAEADVGVITVPSRPFPDTWERRRILPGPPITKDSAISLLLAHNVTVGIGIEEPWSARNTRFDVAWAALEASGEISKTQALALASTNLEKLLGLDVDPEWSDLVATERSDLLDFESKVVGVIAPRKGVVDLF</sequence>
<evidence type="ECO:0000313" key="4">
    <source>
        <dbReference type="Proteomes" id="UP000757232"/>
    </source>
</evidence>
<accession>A0A9Q5I3R8</accession>
<evidence type="ECO:0000259" key="2">
    <source>
        <dbReference type="Pfam" id="PF01979"/>
    </source>
</evidence>
<dbReference type="SUPFAM" id="SSF51338">
    <property type="entry name" value="Composite domain of metallo-dependent hydrolases"/>
    <property type="match status" value="1"/>
</dbReference>
<organism evidence="3 4">
    <name type="scientific">Sanghuangporus baumii</name>
    <name type="common">Phellinus baumii</name>
    <dbReference type="NCBI Taxonomy" id="108892"/>
    <lineage>
        <taxon>Eukaryota</taxon>
        <taxon>Fungi</taxon>
        <taxon>Dikarya</taxon>
        <taxon>Basidiomycota</taxon>
        <taxon>Agaricomycotina</taxon>
        <taxon>Agaricomycetes</taxon>
        <taxon>Hymenochaetales</taxon>
        <taxon>Hymenochaetaceae</taxon>
        <taxon>Sanghuangporus</taxon>
    </lineage>
</organism>
<dbReference type="Gene3D" id="3.20.20.140">
    <property type="entry name" value="Metal-dependent hydrolases"/>
    <property type="match status" value="2"/>
</dbReference>
<dbReference type="OrthoDB" id="10258955at2759"/>
<name>A0A9Q5I3R8_SANBA</name>
<dbReference type="InterPro" id="IPR032466">
    <property type="entry name" value="Metal_Hydrolase"/>
</dbReference>
<dbReference type="Pfam" id="PF01979">
    <property type="entry name" value="Amidohydro_1"/>
    <property type="match status" value="1"/>
</dbReference>
<dbReference type="PANTHER" id="PTHR43668">
    <property type="entry name" value="ALLANTOINASE"/>
    <property type="match status" value="1"/>
</dbReference>
<keyword evidence="3" id="KW-0378">Hydrolase</keyword>
<dbReference type="EMBL" id="LNZH02000102">
    <property type="protein sequence ID" value="OCB91181.1"/>
    <property type="molecule type" value="Genomic_DNA"/>
</dbReference>
<feature type="domain" description="Amidohydrolase-related" evidence="2">
    <location>
        <begin position="364"/>
        <end position="490"/>
    </location>
</feature>
<keyword evidence="1" id="KW-1133">Transmembrane helix</keyword>
<dbReference type="SUPFAM" id="SSF51556">
    <property type="entry name" value="Metallo-dependent hydrolases"/>
    <property type="match status" value="1"/>
</dbReference>
<dbReference type="GO" id="GO:0005737">
    <property type="term" value="C:cytoplasm"/>
    <property type="evidence" value="ECO:0007669"/>
    <property type="project" value="TreeGrafter"/>
</dbReference>
<dbReference type="GO" id="GO:0004038">
    <property type="term" value="F:allantoinase activity"/>
    <property type="evidence" value="ECO:0007669"/>
    <property type="project" value="TreeGrafter"/>
</dbReference>
<comment type="caution">
    <text evidence="3">The sequence shown here is derived from an EMBL/GenBank/DDBJ whole genome shotgun (WGS) entry which is preliminary data.</text>
</comment>
<protein>
    <submittedName>
        <fullName evidence="3">Composite domain of metallo-dependent hydrolase</fullName>
    </submittedName>
</protein>
<dbReference type="Proteomes" id="UP000757232">
    <property type="component" value="Unassembled WGS sequence"/>
</dbReference>
<keyword evidence="1" id="KW-0812">Transmembrane</keyword>